<accession>A0ABY6ZI78</accession>
<evidence type="ECO:0000313" key="2">
    <source>
        <dbReference type="EMBL" id="WAH42460.1"/>
    </source>
</evidence>
<dbReference type="PANTHER" id="PTHR39173:SF1">
    <property type="entry name" value="ACETYLTRANSFERASE"/>
    <property type="match status" value="1"/>
</dbReference>
<keyword evidence="3" id="KW-1185">Reference proteome</keyword>
<feature type="domain" description="N-acetyltransferase" evidence="1">
    <location>
        <begin position="35"/>
        <end position="121"/>
    </location>
</feature>
<proteinExistence type="predicted"/>
<keyword evidence="2" id="KW-0808">Transferase</keyword>
<dbReference type="Pfam" id="PF13302">
    <property type="entry name" value="Acetyltransf_3"/>
    <property type="match status" value="1"/>
</dbReference>
<evidence type="ECO:0000259" key="1">
    <source>
        <dbReference type="Pfam" id="PF13302"/>
    </source>
</evidence>
<gene>
    <name evidence="2" type="ORF">NZD89_02875</name>
</gene>
<reference evidence="2" key="1">
    <citation type="submission" date="2022-08" db="EMBL/GenBank/DDBJ databases">
        <title>Alicyclobacillus fastidiosus DSM 17978, complete genome.</title>
        <authorList>
            <person name="Wang Q."/>
            <person name="Cai R."/>
            <person name="Wang Z."/>
        </authorList>
    </citation>
    <scope>NUCLEOTIDE SEQUENCE</scope>
    <source>
        <strain evidence="2">DSM 17978</strain>
    </source>
</reference>
<dbReference type="InterPro" id="IPR016181">
    <property type="entry name" value="Acyl_CoA_acyltransferase"/>
</dbReference>
<dbReference type="Proteomes" id="UP001164761">
    <property type="component" value="Chromosome"/>
</dbReference>
<keyword evidence="2" id="KW-0012">Acyltransferase</keyword>
<name>A0ABY6ZI78_9BACL</name>
<dbReference type="EMBL" id="CP104067">
    <property type="protein sequence ID" value="WAH42460.1"/>
    <property type="molecule type" value="Genomic_DNA"/>
</dbReference>
<evidence type="ECO:0000313" key="3">
    <source>
        <dbReference type="Proteomes" id="UP001164761"/>
    </source>
</evidence>
<dbReference type="Gene3D" id="3.40.630.30">
    <property type="match status" value="1"/>
</dbReference>
<dbReference type="RefSeq" id="WP_268006343.1">
    <property type="nucleotide sequence ID" value="NZ_BSUT01000001.1"/>
</dbReference>
<dbReference type="EC" id="2.3.1.-" evidence="2"/>
<dbReference type="SUPFAM" id="SSF55729">
    <property type="entry name" value="Acyl-CoA N-acyltransferases (Nat)"/>
    <property type="match status" value="1"/>
</dbReference>
<protein>
    <submittedName>
        <fullName evidence="2">GNAT family N-acetyltransferase</fullName>
        <ecNumber evidence="2">2.3.1.-</ecNumber>
    </submittedName>
</protein>
<dbReference type="InterPro" id="IPR000182">
    <property type="entry name" value="GNAT_dom"/>
</dbReference>
<sequence length="150" mass="17042">MSFQFLKFDRLAGEDIDLIIDEKVPADEAKGWVPAYKYNIVLHNTTTIVGQIDIRIGYQESLYFGGHIGYTVLEKYRGNHFAGKACLLLKQVALQHGMDKVIVTCNPDNYPSRKTCEYVGAVLREIVNLPPHNDIASRHLVFIGLSRFWT</sequence>
<dbReference type="PANTHER" id="PTHR39173">
    <property type="entry name" value="ACETYLTRANSFERASE"/>
    <property type="match status" value="1"/>
</dbReference>
<organism evidence="2 3">
    <name type="scientific">Alicyclobacillus fastidiosus</name>
    <dbReference type="NCBI Taxonomy" id="392011"/>
    <lineage>
        <taxon>Bacteria</taxon>
        <taxon>Bacillati</taxon>
        <taxon>Bacillota</taxon>
        <taxon>Bacilli</taxon>
        <taxon>Bacillales</taxon>
        <taxon>Alicyclobacillaceae</taxon>
        <taxon>Alicyclobacillus</taxon>
    </lineage>
</organism>
<dbReference type="GO" id="GO:0016746">
    <property type="term" value="F:acyltransferase activity"/>
    <property type="evidence" value="ECO:0007669"/>
    <property type="project" value="UniProtKB-KW"/>
</dbReference>